<gene>
    <name evidence="2" type="ORF">RE431_04725</name>
</gene>
<comment type="caution">
    <text evidence="2">The sequence shown here is derived from an EMBL/GenBank/DDBJ whole genome shotgun (WGS) entry which is preliminary data.</text>
</comment>
<dbReference type="InterPro" id="IPR032675">
    <property type="entry name" value="LRR_dom_sf"/>
</dbReference>
<dbReference type="Gene3D" id="3.80.10.10">
    <property type="entry name" value="Ribonuclease Inhibitor"/>
    <property type="match status" value="1"/>
</dbReference>
<organism evidence="2 3">
    <name type="scientific">Christiangramia sediminicola</name>
    <dbReference type="NCBI Taxonomy" id="3073267"/>
    <lineage>
        <taxon>Bacteria</taxon>
        <taxon>Pseudomonadati</taxon>
        <taxon>Bacteroidota</taxon>
        <taxon>Flavobacteriia</taxon>
        <taxon>Flavobacteriales</taxon>
        <taxon>Flavobacteriaceae</taxon>
        <taxon>Christiangramia</taxon>
    </lineage>
</organism>
<protein>
    <recommendedName>
        <fullName evidence="4">Leucine-rich repeat domain-containing protein</fullName>
    </recommendedName>
</protein>
<name>A0ABU1EP53_9FLAO</name>
<feature type="signal peptide" evidence="1">
    <location>
        <begin position="1"/>
        <end position="25"/>
    </location>
</feature>
<reference evidence="3" key="1">
    <citation type="submission" date="2023-07" db="EMBL/GenBank/DDBJ databases">
        <title>Christiangramia sp. SM2212., a novel bacterium of the family Flavobacteriaceae isolated from the sea sediment.</title>
        <authorList>
            <person name="Wang J."/>
            <person name="Zhang X."/>
        </authorList>
    </citation>
    <scope>NUCLEOTIDE SEQUENCE [LARGE SCALE GENOMIC DNA]</scope>
    <source>
        <strain evidence="3">SM2212</strain>
    </source>
</reference>
<proteinExistence type="predicted"/>
<evidence type="ECO:0008006" key="4">
    <source>
        <dbReference type="Google" id="ProtNLM"/>
    </source>
</evidence>
<dbReference type="Proteomes" id="UP001257234">
    <property type="component" value="Unassembled WGS sequence"/>
</dbReference>
<dbReference type="RefSeq" id="WP_309560815.1">
    <property type="nucleotide sequence ID" value="NZ_JAVJIU010000002.1"/>
</dbReference>
<evidence type="ECO:0000256" key="1">
    <source>
        <dbReference type="SAM" id="SignalP"/>
    </source>
</evidence>
<dbReference type="SUPFAM" id="SSF52047">
    <property type="entry name" value="RNI-like"/>
    <property type="match status" value="1"/>
</dbReference>
<evidence type="ECO:0000313" key="3">
    <source>
        <dbReference type="Proteomes" id="UP001257234"/>
    </source>
</evidence>
<sequence length="317" mass="36099">MISASKRILIIIITLVIIFSCTTDSQPDEQENPVQEDIIFIPDENFRNTLLNENCVDNNGDSIPEKSVDSNNDGKIQRSEAEAVINLILEFDYGSPVKFVDLKGIEHFINIKKLELTSSVGYLYEENIDSELISYDLTNLKKLEYLQINHLSTDFFENLDLSGLNKLVELNLSNNRPGGTSFVDDEYNPIYFLNVNLEGCDILKKFSLVNSFLKINFCQTPSLEELNMEYLEGGEPDIIDLHCLKNLKWLNISENFFDELILKNSSVLETFIANDVGSIGIYPYLYNICIDDIPEEYEQIAVFIGDETTITTVCSFE</sequence>
<dbReference type="PROSITE" id="PS51257">
    <property type="entry name" value="PROKAR_LIPOPROTEIN"/>
    <property type="match status" value="1"/>
</dbReference>
<keyword evidence="3" id="KW-1185">Reference proteome</keyword>
<keyword evidence="1" id="KW-0732">Signal</keyword>
<feature type="chain" id="PRO_5045095494" description="Leucine-rich repeat domain-containing protein" evidence="1">
    <location>
        <begin position="26"/>
        <end position="317"/>
    </location>
</feature>
<evidence type="ECO:0000313" key="2">
    <source>
        <dbReference type="EMBL" id="MDR5589928.1"/>
    </source>
</evidence>
<dbReference type="EMBL" id="JAVJIU010000002">
    <property type="protein sequence ID" value="MDR5589928.1"/>
    <property type="molecule type" value="Genomic_DNA"/>
</dbReference>
<accession>A0ABU1EP53</accession>